<organism evidence="2 3">
    <name type="scientific">Hibiscus sabdariffa</name>
    <name type="common">roselle</name>
    <dbReference type="NCBI Taxonomy" id="183260"/>
    <lineage>
        <taxon>Eukaryota</taxon>
        <taxon>Viridiplantae</taxon>
        <taxon>Streptophyta</taxon>
        <taxon>Embryophyta</taxon>
        <taxon>Tracheophyta</taxon>
        <taxon>Spermatophyta</taxon>
        <taxon>Magnoliopsida</taxon>
        <taxon>eudicotyledons</taxon>
        <taxon>Gunneridae</taxon>
        <taxon>Pentapetalae</taxon>
        <taxon>rosids</taxon>
        <taxon>malvids</taxon>
        <taxon>Malvales</taxon>
        <taxon>Malvaceae</taxon>
        <taxon>Malvoideae</taxon>
        <taxon>Hibiscus</taxon>
    </lineage>
</organism>
<sequence length="142" mass="16725">MGKLRTCINKSSVDDSEDEDNNDVEFEGQTFVRNDIHEEDEVRQVGGKSEGHERDYIESDDPREYRESDDEAIDEMCGVYRVKGRKSLGNKYDYNCAFPLWEIGLRFEDHKQFKEVEKRVIDFLLESMVVFLKLILKANYLL</sequence>
<dbReference type="Proteomes" id="UP001396334">
    <property type="component" value="Unassembled WGS sequence"/>
</dbReference>
<proteinExistence type="predicted"/>
<comment type="caution">
    <text evidence="2">The sequence shown here is derived from an EMBL/GenBank/DDBJ whole genome shotgun (WGS) entry which is preliminary data.</text>
</comment>
<feature type="region of interest" description="Disordered" evidence="1">
    <location>
        <begin position="37"/>
        <end position="69"/>
    </location>
</feature>
<evidence type="ECO:0000313" key="3">
    <source>
        <dbReference type="Proteomes" id="UP001396334"/>
    </source>
</evidence>
<reference evidence="2 3" key="1">
    <citation type="journal article" date="2024" name="G3 (Bethesda)">
        <title>Genome assembly of Hibiscus sabdariffa L. provides insights into metabolisms of medicinal natural products.</title>
        <authorList>
            <person name="Kim T."/>
        </authorList>
    </citation>
    <scope>NUCLEOTIDE SEQUENCE [LARGE SCALE GENOMIC DNA]</scope>
    <source>
        <strain evidence="2">TK-2024</strain>
        <tissue evidence="2">Old leaves</tissue>
    </source>
</reference>
<feature type="region of interest" description="Disordered" evidence="1">
    <location>
        <begin position="1"/>
        <end position="23"/>
    </location>
</feature>
<feature type="compositionally biased region" description="Basic and acidic residues" evidence="1">
    <location>
        <begin position="37"/>
        <end position="66"/>
    </location>
</feature>
<accession>A0ABR2SMD6</accession>
<name>A0ABR2SMD6_9ROSI</name>
<evidence type="ECO:0000313" key="2">
    <source>
        <dbReference type="EMBL" id="KAK9026398.1"/>
    </source>
</evidence>
<gene>
    <name evidence="2" type="ORF">V6N11_039238</name>
</gene>
<keyword evidence="3" id="KW-1185">Reference proteome</keyword>
<evidence type="ECO:0000256" key="1">
    <source>
        <dbReference type="SAM" id="MobiDB-lite"/>
    </source>
</evidence>
<dbReference type="EMBL" id="JBBPBN010000013">
    <property type="protein sequence ID" value="KAK9026398.1"/>
    <property type="molecule type" value="Genomic_DNA"/>
</dbReference>
<feature type="compositionally biased region" description="Acidic residues" evidence="1">
    <location>
        <begin position="14"/>
        <end position="23"/>
    </location>
</feature>
<protein>
    <submittedName>
        <fullName evidence="2">Uncharacterized protein</fullName>
    </submittedName>
</protein>